<gene>
    <name evidence="3" type="ORF">BN1080_02458</name>
</gene>
<dbReference type="OrthoDB" id="2679563at2"/>
<dbReference type="EMBL" id="CCXS01000001">
    <property type="protein sequence ID" value="CEG23480.1"/>
    <property type="molecule type" value="Genomic_DNA"/>
</dbReference>
<sequence>MKKLAWLSLPMLLLAACGSNDDSAGAGDSTEIVEVEITTPQEVEVAEEVTLSVTVTQGSETVEDADEVVYEVWQSGDRDNSEMIEAEHTEDGIYEAETVFEEEGLYYMQAHTTARRLHVMPKQEITVGDPDPASIVPDDSDDSEGMDKMDMDEHSGH</sequence>
<organism evidence="3 4">
    <name type="scientific">Planococcus massiliensis</name>
    <dbReference type="NCBI Taxonomy" id="1499687"/>
    <lineage>
        <taxon>Bacteria</taxon>
        <taxon>Bacillati</taxon>
        <taxon>Bacillota</taxon>
        <taxon>Bacilli</taxon>
        <taxon>Bacillales</taxon>
        <taxon>Caryophanaceae</taxon>
        <taxon>Planococcus</taxon>
    </lineage>
</organism>
<dbReference type="PROSITE" id="PS51257">
    <property type="entry name" value="PROKAR_LIPOPROTEIN"/>
    <property type="match status" value="1"/>
</dbReference>
<evidence type="ECO:0000256" key="1">
    <source>
        <dbReference type="SAM" id="MobiDB-lite"/>
    </source>
</evidence>
<feature type="compositionally biased region" description="Basic and acidic residues" evidence="1">
    <location>
        <begin position="145"/>
        <end position="157"/>
    </location>
</feature>
<dbReference type="AlphaFoldDB" id="A0A098ENV2"/>
<keyword evidence="4" id="KW-1185">Reference proteome</keyword>
<dbReference type="STRING" id="1499687.BN1080_02458"/>
<dbReference type="Proteomes" id="UP000043699">
    <property type="component" value="Unassembled WGS sequence"/>
</dbReference>
<evidence type="ECO:0000313" key="3">
    <source>
        <dbReference type="EMBL" id="CEG23480.1"/>
    </source>
</evidence>
<reference evidence="3 4" key="1">
    <citation type="submission" date="2014-09" db="EMBL/GenBank/DDBJ databases">
        <authorList>
            <person name="Urmite Genomes Urmite Genomes"/>
        </authorList>
    </citation>
    <scope>NUCLEOTIDE SEQUENCE [LARGE SCALE GENOMIC DNA]</scope>
    <source>
        <strain evidence="3 4">ES2</strain>
    </source>
</reference>
<dbReference type="InterPro" id="IPR032693">
    <property type="entry name" value="YtkA-like_dom"/>
</dbReference>
<dbReference type="RefSeq" id="WP_052652272.1">
    <property type="nucleotide sequence ID" value="NZ_CCXS01000001.1"/>
</dbReference>
<protein>
    <recommendedName>
        <fullName evidence="2">YtkA-like domain-containing protein</fullName>
    </recommendedName>
</protein>
<proteinExistence type="predicted"/>
<evidence type="ECO:0000259" key="2">
    <source>
        <dbReference type="Pfam" id="PF13115"/>
    </source>
</evidence>
<feature type="region of interest" description="Disordered" evidence="1">
    <location>
        <begin position="121"/>
        <end position="157"/>
    </location>
</feature>
<name>A0A098ENV2_9BACL</name>
<accession>A0A098ENV2</accession>
<evidence type="ECO:0000313" key="4">
    <source>
        <dbReference type="Proteomes" id="UP000043699"/>
    </source>
</evidence>
<feature type="domain" description="YtkA-like" evidence="2">
    <location>
        <begin position="32"/>
        <end position="111"/>
    </location>
</feature>
<dbReference type="Pfam" id="PF13115">
    <property type="entry name" value="YtkA"/>
    <property type="match status" value="1"/>
</dbReference>